<gene>
    <name evidence="2" type="ORF">FWILDA_LOCUS12870</name>
</gene>
<dbReference type="EMBL" id="CAMKVN010004419">
    <property type="protein sequence ID" value="CAI2187027.1"/>
    <property type="molecule type" value="Genomic_DNA"/>
</dbReference>
<comment type="caution">
    <text evidence="2">The sequence shown here is derived from an EMBL/GenBank/DDBJ whole genome shotgun (WGS) entry which is preliminary data.</text>
</comment>
<accession>A0A9W4SZ67</accession>
<keyword evidence="3" id="KW-1185">Reference proteome</keyword>
<dbReference type="Proteomes" id="UP001153678">
    <property type="component" value="Unassembled WGS sequence"/>
</dbReference>
<feature type="region of interest" description="Disordered" evidence="1">
    <location>
        <begin position="142"/>
        <end position="165"/>
    </location>
</feature>
<reference evidence="2" key="1">
    <citation type="submission" date="2022-08" db="EMBL/GenBank/DDBJ databases">
        <authorList>
            <person name="Kallberg Y."/>
            <person name="Tangrot J."/>
            <person name="Rosling A."/>
        </authorList>
    </citation>
    <scope>NUCLEOTIDE SEQUENCE</scope>
    <source>
        <strain evidence="2">Wild A</strain>
    </source>
</reference>
<organism evidence="2 3">
    <name type="scientific">Funneliformis geosporum</name>
    <dbReference type="NCBI Taxonomy" id="1117311"/>
    <lineage>
        <taxon>Eukaryota</taxon>
        <taxon>Fungi</taxon>
        <taxon>Fungi incertae sedis</taxon>
        <taxon>Mucoromycota</taxon>
        <taxon>Glomeromycotina</taxon>
        <taxon>Glomeromycetes</taxon>
        <taxon>Glomerales</taxon>
        <taxon>Glomeraceae</taxon>
        <taxon>Funneliformis</taxon>
    </lineage>
</organism>
<dbReference type="AlphaFoldDB" id="A0A9W4SZ67"/>
<evidence type="ECO:0000256" key="1">
    <source>
        <dbReference type="SAM" id="MobiDB-lite"/>
    </source>
</evidence>
<protein>
    <submittedName>
        <fullName evidence="2">668_t:CDS:1</fullName>
    </submittedName>
</protein>
<feature type="non-terminal residue" evidence="2">
    <location>
        <position position="165"/>
    </location>
</feature>
<sequence length="165" mass="18623">PFQQLSFFISTSSTDVSTAQDCVQGYQRIELFVNLLIITGFYNFKPTIIANSLQYMDNQKGLDQTIPAIVLPALGLSVIFMSHYCEPLCSFQFGGSGAYELNLSSYWQEVLIKTSSYDKETLHMFDESGKFYGKQLRLPYQEDATSSGDIRDNTLDSDLIPPREP</sequence>
<evidence type="ECO:0000313" key="2">
    <source>
        <dbReference type="EMBL" id="CAI2187027.1"/>
    </source>
</evidence>
<dbReference type="OrthoDB" id="2385582at2759"/>
<proteinExistence type="predicted"/>
<name>A0A9W4SZ67_9GLOM</name>
<evidence type="ECO:0000313" key="3">
    <source>
        <dbReference type="Proteomes" id="UP001153678"/>
    </source>
</evidence>